<dbReference type="OrthoDB" id="6003696at2"/>
<dbReference type="GO" id="GO:0006508">
    <property type="term" value="P:proteolysis"/>
    <property type="evidence" value="ECO:0007669"/>
    <property type="project" value="UniProtKB-KW"/>
</dbReference>
<dbReference type="RefSeq" id="WP_145879533.1">
    <property type="nucleotide sequence ID" value="NZ_CP046904.1"/>
</dbReference>
<reference evidence="2 5" key="3">
    <citation type="submission" date="2019-12" db="EMBL/GenBank/DDBJ databases">
        <title>Draft Genome Sequences of Six Type Strains of the Genus Massilia.</title>
        <authorList>
            <person name="Miess H."/>
            <person name="Frediansyah A."/>
            <person name="Goeker M."/>
            <person name="Gross H."/>
        </authorList>
    </citation>
    <scope>NUCLEOTIDE SEQUENCE [LARGE SCALE GENOMIC DNA]</scope>
    <source>
        <strain evidence="2 5">DSM 26639</strain>
    </source>
</reference>
<dbReference type="Proteomes" id="UP000315112">
    <property type="component" value="Unassembled WGS sequence"/>
</dbReference>
<sequence length="219" mass="23802">MNAYLVVVDTLADWEIGYLTAELHSRRFFANPLMEFKFLKAGLTDAPVTSMGGVTHTPDLQLRDIVLQSGDVVILPGGETWDQPATRPILEFARDALDAGHNVAAICGATIGLASVGALDARRHTSNDLGFLKQTCADYKGEALYRHEPAVRGDNLVTATGLAPLEFSAEVMKMLKVWRPETIRAWYQLHKTRKERWYHALVASMQPGAGVVGGAGNGG</sequence>
<evidence type="ECO:0000313" key="3">
    <source>
        <dbReference type="EMBL" id="TWI44046.1"/>
    </source>
</evidence>
<accession>A0A562PJ63</accession>
<keyword evidence="3" id="KW-0378">Hydrolase</keyword>
<keyword evidence="2" id="KW-0315">Glutamine amidotransferase</keyword>
<feature type="domain" description="DJ-1/PfpI" evidence="1">
    <location>
        <begin position="2"/>
        <end position="173"/>
    </location>
</feature>
<protein>
    <submittedName>
        <fullName evidence="2">Glutamine amidotransferase</fullName>
    </submittedName>
    <submittedName>
        <fullName evidence="3">Putative intracellular protease/amidase</fullName>
    </submittedName>
</protein>
<gene>
    <name evidence="2" type="ORF">GO485_00025</name>
    <name evidence="3" type="ORF">IP92_04565</name>
</gene>
<dbReference type="SUPFAM" id="SSF52317">
    <property type="entry name" value="Class I glutamine amidotransferase-like"/>
    <property type="match status" value="1"/>
</dbReference>
<evidence type="ECO:0000313" key="4">
    <source>
        <dbReference type="Proteomes" id="UP000315112"/>
    </source>
</evidence>
<reference evidence="3 4" key="1">
    <citation type="journal article" date="2015" name="Stand. Genomic Sci.">
        <title>Genomic Encyclopedia of Bacterial and Archaeal Type Strains, Phase III: the genomes of soil and plant-associated and newly described type strains.</title>
        <authorList>
            <person name="Whitman W.B."/>
            <person name="Woyke T."/>
            <person name="Klenk H.P."/>
            <person name="Zhou Y."/>
            <person name="Lilburn T.G."/>
            <person name="Beck B.J."/>
            <person name="De Vos P."/>
            <person name="Vandamme P."/>
            <person name="Eisen J.A."/>
            <person name="Garrity G."/>
            <person name="Hugenholtz P."/>
            <person name="Kyrpides N.C."/>
        </authorList>
    </citation>
    <scope>NUCLEOTIDE SEQUENCE [LARGE SCALE GENOMIC DNA]</scope>
    <source>
        <strain evidence="3 4">CGMCC 1.10685</strain>
    </source>
</reference>
<dbReference type="GO" id="GO:0008233">
    <property type="term" value="F:peptidase activity"/>
    <property type="evidence" value="ECO:0007669"/>
    <property type="project" value="UniProtKB-KW"/>
</dbReference>
<organism evidence="3 4">
    <name type="scientific">Pseudoduganella flava</name>
    <dbReference type="NCBI Taxonomy" id="871742"/>
    <lineage>
        <taxon>Bacteria</taxon>
        <taxon>Pseudomonadati</taxon>
        <taxon>Pseudomonadota</taxon>
        <taxon>Betaproteobacteria</taxon>
        <taxon>Burkholderiales</taxon>
        <taxon>Oxalobacteraceae</taxon>
        <taxon>Telluria group</taxon>
        <taxon>Pseudoduganella</taxon>
    </lineage>
</organism>
<evidence type="ECO:0000259" key="1">
    <source>
        <dbReference type="Pfam" id="PF01965"/>
    </source>
</evidence>
<reference evidence="3" key="2">
    <citation type="submission" date="2019-07" db="EMBL/GenBank/DDBJ databases">
        <authorList>
            <person name="Whitman W."/>
            <person name="Huntemann M."/>
            <person name="Clum A."/>
            <person name="Pillay M."/>
            <person name="Palaniappan K."/>
            <person name="Varghese N."/>
            <person name="Mikhailova N."/>
            <person name="Stamatis D."/>
            <person name="Reddy T."/>
            <person name="Daum C."/>
            <person name="Shapiro N."/>
            <person name="Ivanova N."/>
            <person name="Kyrpides N."/>
            <person name="Woyke T."/>
        </authorList>
    </citation>
    <scope>NUCLEOTIDE SEQUENCE</scope>
    <source>
        <strain evidence="3">CGMCC 1.10685</strain>
    </source>
</reference>
<dbReference type="Pfam" id="PF01965">
    <property type="entry name" value="DJ-1_PfpI"/>
    <property type="match status" value="1"/>
</dbReference>
<dbReference type="Proteomes" id="UP000437862">
    <property type="component" value="Chromosome"/>
</dbReference>
<evidence type="ECO:0000313" key="5">
    <source>
        <dbReference type="Proteomes" id="UP000437862"/>
    </source>
</evidence>
<evidence type="ECO:0000313" key="2">
    <source>
        <dbReference type="EMBL" id="QGZ37593.1"/>
    </source>
</evidence>
<name>A0A562PJ63_9BURK</name>
<dbReference type="AlphaFoldDB" id="A0A562PJ63"/>
<dbReference type="EMBL" id="CP046904">
    <property type="protein sequence ID" value="QGZ37593.1"/>
    <property type="molecule type" value="Genomic_DNA"/>
</dbReference>
<keyword evidence="5" id="KW-1185">Reference proteome</keyword>
<dbReference type="EMBL" id="VLKW01000010">
    <property type="protein sequence ID" value="TWI44046.1"/>
    <property type="molecule type" value="Genomic_DNA"/>
</dbReference>
<dbReference type="InterPro" id="IPR029062">
    <property type="entry name" value="Class_I_gatase-like"/>
</dbReference>
<keyword evidence="3" id="KW-0645">Protease</keyword>
<dbReference type="Gene3D" id="3.40.50.880">
    <property type="match status" value="1"/>
</dbReference>
<proteinExistence type="predicted"/>
<dbReference type="InterPro" id="IPR002818">
    <property type="entry name" value="DJ-1/PfpI"/>
</dbReference>